<evidence type="ECO:0000256" key="8">
    <source>
        <dbReference type="ARBA" id="ARBA00014165"/>
    </source>
</evidence>
<dbReference type="Proteomes" id="UP000199656">
    <property type="component" value="Unassembled WGS sequence"/>
</dbReference>
<feature type="binding site" evidence="17">
    <location>
        <begin position="122"/>
        <end position="123"/>
    </location>
    <ligand>
        <name>beta-D-galactose</name>
        <dbReference type="ChEBI" id="CHEBI:27667"/>
    </ligand>
</feature>
<evidence type="ECO:0000256" key="6">
    <source>
        <dbReference type="ARBA" id="ARBA00011245"/>
    </source>
</evidence>
<keyword evidence="9" id="KW-0963">Cytoplasm</keyword>
<evidence type="ECO:0000256" key="16">
    <source>
        <dbReference type="PIRSR" id="PIRSR005096-2"/>
    </source>
</evidence>
<evidence type="ECO:0000256" key="5">
    <source>
        <dbReference type="ARBA" id="ARBA00006206"/>
    </source>
</evidence>
<evidence type="ECO:0000256" key="18">
    <source>
        <dbReference type="SAM" id="SignalP"/>
    </source>
</evidence>
<feature type="active site" description="Proton acceptor" evidence="15">
    <location>
        <position position="351"/>
    </location>
</feature>
<dbReference type="EMBL" id="FNRL01000003">
    <property type="protein sequence ID" value="SEA15704.1"/>
    <property type="molecule type" value="Genomic_DNA"/>
</dbReference>
<dbReference type="OrthoDB" id="9779408at2"/>
<comment type="subcellular location">
    <subcellularLocation>
        <location evidence="3">Cytoplasm</location>
    </subcellularLocation>
</comment>
<dbReference type="PANTHER" id="PTHR10091:SF0">
    <property type="entry name" value="GALACTOSE MUTAROTASE"/>
    <property type="match status" value="1"/>
</dbReference>
<dbReference type="GO" id="GO:0033499">
    <property type="term" value="P:galactose catabolic process via UDP-galactose, Leloir pathway"/>
    <property type="evidence" value="ECO:0007669"/>
    <property type="project" value="TreeGrafter"/>
</dbReference>
<dbReference type="EC" id="5.1.3.3" evidence="7 14"/>
<dbReference type="GO" id="GO:0004034">
    <property type="term" value="F:aldose 1-epimerase activity"/>
    <property type="evidence" value="ECO:0007669"/>
    <property type="project" value="UniProtKB-EC"/>
</dbReference>
<evidence type="ECO:0000256" key="10">
    <source>
        <dbReference type="ARBA" id="ARBA00022553"/>
    </source>
</evidence>
<feature type="chain" id="PRO_5011679326" description="Aldose 1-epimerase" evidence="18">
    <location>
        <begin position="21"/>
        <end position="386"/>
    </location>
</feature>
<dbReference type="NCBIfam" id="NF008277">
    <property type="entry name" value="PRK11055.1"/>
    <property type="match status" value="1"/>
</dbReference>
<evidence type="ECO:0000256" key="14">
    <source>
        <dbReference type="PIRNR" id="PIRNR005096"/>
    </source>
</evidence>
<evidence type="ECO:0000256" key="3">
    <source>
        <dbReference type="ARBA" id="ARBA00004496"/>
    </source>
</evidence>
<dbReference type="UniPathway" id="UPA00242"/>
<comment type="subunit">
    <text evidence="6">Monomer.</text>
</comment>
<feature type="active site" description="Proton donor" evidence="15">
    <location>
        <position position="219"/>
    </location>
</feature>
<dbReference type="PANTHER" id="PTHR10091">
    <property type="entry name" value="ALDOSE-1-EPIMERASE"/>
    <property type="match status" value="1"/>
</dbReference>
<reference evidence="20" key="1">
    <citation type="submission" date="2016-10" db="EMBL/GenBank/DDBJ databases">
        <authorList>
            <person name="Varghese N."/>
            <person name="Submissions S."/>
        </authorList>
    </citation>
    <scope>NUCLEOTIDE SEQUENCE [LARGE SCALE GENOMIC DNA]</scope>
    <source>
        <strain evidence="20">DSM 23920</strain>
    </source>
</reference>
<comment type="cofactor">
    <cofactor evidence="2">
        <name>Ca(2+)</name>
        <dbReference type="ChEBI" id="CHEBI:29108"/>
    </cofactor>
</comment>
<dbReference type="PROSITE" id="PS51257">
    <property type="entry name" value="PROKAR_LIPOPROTEIN"/>
    <property type="match status" value="1"/>
</dbReference>
<dbReference type="InterPro" id="IPR008183">
    <property type="entry name" value="Aldose_1/G6P_1-epimerase"/>
</dbReference>
<evidence type="ECO:0000256" key="15">
    <source>
        <dbReference type="PIRSR" id="PIRSR005096-1"/>
    </source>
</evidence>
<dbReference type="InterPro" id="IPR047215">
    <property type="entry name" value="Galactose_mutarotase-like"/>
</dbReference>
<dbReference type="InterPro" id="IPR018052">
    <property type="entry name" value="Ald1_epimerase_CS"/>
</dbReference>
<evidence type="ECO:0000256" key="4">
    <source>
        <dbReference type="ARBA" id="ARBA00005028"/>
    </source>
</evidence>
<dbReference type="InterPro" id="IPR011013">
    <property type="entry name" value="Gal_mutarotase_sf_dom"/>
</dbReference>
<gene>
    <name evidence="19" type="ORF">SAMN05660909_00998</name>
</gene>
<evidence type="ECO:0000256" key="9">
    <source>
        <dbReference type="ARBA" id="ARBA00022490"/>
    </source>
</evidence>
<keyword evidence="13 14" id="KW-0119">Carbohydrate metabolism</keyword>
<evidence type="ECO:0000256" key="13">
    <source>
        <dbReference type="ARBA" id="ARBA00023277"/>
    </source>
</evidence>
<evidence type="ECO:0000313" key="20">
    <source>
        <dbReference type="Proteomes" id="UP000199656"/>
    </source>
</evidence>
<evidence type="ECO:0000256" key="7">
    <source>
        <dbReference type="ARBA" id="ARBA00013185"/>
    </source>
</evidence>
<evidence type="ECO:0000256" key="2">
    <source>
        <dbReference type="ARBA" id="ARBA00001913"/>
    </source>
</evidence>
<dbReference type="PIRSF" id="PIRSF005096">
    <property type="entry name" value="GALM"/>
    <property type="match status" value="1"/>
</dbReference>
<evidence type="ECO:0000256" key="12">
    <source>
        <dbReference type="ARBA" id="ARBA00023235"/>
    </source>
</evidence>
<comment type="similarity">
    <text evidence="5 14">Belongs to the aldose epimerase family.</text>
</comment>
<name>A0A1H3YXC2_9BACT</name>
<dbReference type="RefSeq" id="WP_089759280.1">
    <property type="nucleotide sequence ID" value="NZ_BKAT01000002.1"/>
</dbReference>
<dbReference type="InterPro" id="IPR014718">
    <property type="entry name" value="GH-type_carb-bd"/>
</dbReference>
<proteinExistence type="inferred from homology"/>
<dbReference type="GO" id="GO:0005737">
    <property type="term" value="C:cytoplasm"/>
    <property type="evidence" value="ECO:0007669"/>
    <property type="project" value="UniProtKB-SubCell"/>
</dbReference>
<evidence type="ECO:0000256" key="17">
    <source>
        <dbReference type="PIRSR" id="PIRSR005096-3"/>
    </source>
</evidence>
<dbReference type="Pfam" id="PF01263">
    <property type="entry name" value="Aldose_epim"/>
    <property type="match status" value="1"/>
</dbReference>
<keyword evidence="12 14" id="KW-0413">Isomerase</keyword>
<dbReference type="PROSITE" id="PS00545">
    <property type="entry name" value="ALDOSE_1_EPIMERASE"/>
    <property type="match status" value="1"/>
</dbReference>
<evidence type="ECO:0000256" key="11">
    <source>
        <dbReference type="ARBA" id="ARBA00022837"/>
    </source>
</evidence>
<dbReference type="STRING" id="408074.SAMN05660909_00998"/>
<sequence>MNRNVRALTALLISSGAILASCNNNTAPKEGEESKQDSVATTAAQGPVKFGEVDGQEVLQYTLKNASGMEVKILNYGGIITDIITADKQGQKGNVVLSYDSLSGYQQKGQPYFGALVGRYANRIANAKFKLDGKEYTLAANDHGNSLHGGLKGFDKVVWTATPAGDSSLQLVYNSKDGEEGYPGNLVATVVYTVTPDNALQISYKATTDKPTVLNLTNHAYFNLSAGKESTILGHELTLKASRYTPVNDKLIPTGKLDPVDGTPMNFTTGKKIGADIDKVKGGYDHNFVLDKKDGEMATIATLYDPTSGRVMEVATTQPGIQFYTGNFLDGTLTNTRGGQKYGQHAALCLETQHFPDSPNQPSFPSVVLKPGETYSQTTVYKFSTK</sequence>
<accession>A0A1H3YXC2</accession>
<comment type="pathway">
    <text evidence="4 14">Carbohydrate metabolism; hexose metabolism.</text>
</comment>
<feature type="binding site" evidence="16">
    <location>
        <position position="285"/>
    </location>
    <ligand>
        <name>beta-D-galactose</name>
        <dbReference type="ChEBI" id="CHEBI:27667"/>
    </ligand>
</feature>
<dbReference type="SUPFAM" id="SSF74650">
    <property type="entry name" value="Galactose mutarotase-like"/>
    <property type="match status" value="1"/>
</dbReference>
<keyword evidence="20" id="KW-1185">Reference proteome</keyword>
<dbReference type="Gene3D" id="2.70.98.10">
    <property type="match status" value="1"/>
</dbReference>
<evidence type="ECO:0000313" key="19">
    <source>
        <dbReference type="EMBL" id="SEA15704.1"/>
    </source>
</evidence>
<organism evidence="19 20">
    <name type="scientific">Chitinophaga terrae</name>
    <name type="common">ex Kim and Jung 2007</name>
    <dbReference type="NCBI Taxonomy" id="408074"/>
    <lineage>
        <taxon>Bacteria</taxon>
        <taxon>Pseudomonadati</taxon>
        <taxon>Bacteroidota</taxon>
        <taxon>Chitinophagia</taxon>
        <taxon>Chitinophagales</taxon>
        <taxon>Chitinophagaceae</taxon>
        <taxon>Chitinophaga</taxon>
    </lineage>
</organism>
<protein>
    <recommendedName>
        <fullName evidence="8 14">Aldose 1-epimerase</fullName>
        <ecNumber evidence="7 14">5.1.3.3</ecNumber>
    </recommendedName>
</protein>
<feature type="binding site" evidence="17">
    <location>
        <begin position="219"/>
        <end position="221"/>
    </location>
    <ligand>
        <name>beta-D-galactose</name>
        <dbReference type="ChEBI" id="CHEBI:27667"/>
    </ligand>
</feature>
<keyword evidence="10" id="KW-0597">Phosphoprotein</keyword>
<evidence type="ECO:0000256" key="1">
    <source>
        <dbReference type="ARBA" id="ARBA00001614"/>
    </source>
</evidence>
<dbReference type="AlphaFoldDB" id="A0A1H3YXC2"/>
<dbReference type="FunFam" id="2.70.98.10:FF:000003">
    <property type="entry name" value="Aldose 1-epimerase"/>
    <property type="match status" value="1"/>
</dbReference>
<dbReference type="InterPro" id="IPR015443">
    <property type="entry name" value="Aldose_1-epimerase"/>
</dbReference>
<dbReference type="GO" id="GO:0006006">
    <property type="term" value="P:glucose metabolic process"/>
    <property type="evidence" value="ECO:0007669"/>
    <property type="project" value="TreeGrafter"/>
</dbReference>
<keyword evidence="11" id="KW-0106">Calcium</keyword>
<keyword evidence="18" id="KW-0732">Signal</keyword>
<dbReference type="CDD" id="cd09019">
    <property type="entry name" value="galactose_mutarotase_like"/>
    <property type="match status" value="1"/>
</dbReference>
<comment type="catalytic activity">
    <reaction evidence="1 14">
        <text>alpha-D-glucose = beta-D-glucose</text>
        <dbReference type="Rhea" id="RHEA:10264"/>
        <dbReference type="ChEBI" id="CHEBI:15903"/>
        <dbReference type="ChEBI" id="CHEBI:17925"/>
        <dbReference type="EC" id="5.1.3.3"/>
    </reaction>
</comment>
<feature type="signal peptide" evidence="18">
    <location>
        <begin position="1"/>
        <end position="20"/>
    </location>
</feature>
<dbReference type="GO" id="GO:0030246">
    <property type="term" value="F:carbohydrate binding"/>
    <property type="evidence" value="ECO:0007669"/>
    <property type="project" value="InterPro"/>
</dbReference>